<protein>
    <submittedName>
        <fullName evidence="6">Amino acid adenylation domain-containing protein</fullName>
    </submittedName>
</protein>
<keyword evidence="3" id="KW-0597">Phosphoprotein</keyword>
<dbReference type="InterPro" id="IPR001031">
    <property type="entry name" value="Thioesterase"/>
</dbReference>
<dbReference type="EMBL" id="JBHRZS010000007">
    <property type="protein sequence ID" value="MFC3881211.1"/>
    <property type="molecule type" value="Genomic_DNA"/>
</dbReference>
<dbReference type="Gene3D" id="3.30.559.10">
    <property type="entry name" value="Chloramphenicol acetyltransferase-like domain"/>
    <property type="match status" value="1"/>
</dbReference>
<dbReference type="Gene3D" id="3.40.50.1820">
    <property type="entry name" value="alpha/beta hydrolase"/>
    <property type="match status" value="1"/>
</dbReference>
<dbReference type="Proteomes" id="UP001595805">
    <property type="component" value="Unassembled WGS sequence"/>
</dbReference>
<dbReference type="PANTHER" id="PTHR45527:SF1">
    <property type="entry name" value="FATTY ACID SYNTHASE"/>
    <property type="match status" value="1"/>
</dbReference>
<dbReference type="Pfam" id="PF00668">
    <property type="entry name" value="Condensation"/>
    <property type="match status" value="1"/>
</dbReference>
<dbReference type="PROSITE" id="PS00012">
    <property type="entry name" value="PHOSPHOPANTETHEINE"/>
    <property type="match status" value="1"/>
</dbReference>
<dbReference type="Gene3D" id="1.10.1200.10">
    <property type="entry name" value="ACP-like"/>
    <property type="match status" value="1"/>
</dbReference>
<dbReference type="Pfam" id="PF00550">
    <property type="entry name" value="PP-binding"/>
    <property type="match status" value="1"/>
</dbReference>
<feature type="domain" description="Carrier" evidence="5">
    <location>
        <begin position="990"/>
        <end position="1064"/>
    </location>
</feature>
<keyword evidence="2" id="KW-0596">Phosphopantetheine</keyword>
<evidence type="ECO:0000313" key="7">
    <source>
        <dbReference type="Proteomes" id="UP001595805"/>
    </source>
</evidence>
<dbReference type="PANTHER" id="PTHR45527">
    <property type="entry name" value="NONRIBOSOMAL PEPTIDE SYNTHETASE"/>
    <property type="match status" value="1"/>
</dbReference>
<dbReference type="InterPro" id="IPR045851">
    <property type="entry name" value="AMP-bd_C_sf"/>
</dbReference>
<dbReference type="Gene3D" id="2.30.38.10">
    <property type="entry name" value="Luciferase, Domain 3"/>
    <property type="match status" value="1"/>
</dbReference>
<dbReference type="InterPro" id="IPR023213">
    <property type="entry name" value="CAT-like_dom_sf"/>
</dbReference>
<keyword evidence="7" id="KW-1185">Reference proteome</keyword>
<dbReference type="SUPFAM" id="SSF52777">
    <property type="entry name" value="CoA-dependent acyltransferases"/>
    <property type="match status" value="2"/>
</dbReference>
<dbReference type="Pfam" id="PF00975">
    <property type="entry name" value="Thioesterase"/>
    <property type="match status" value="1"/>
</dbReference>
<dbReference type="InterPro" id="IPR029058">
    <property type="entry name" value="AB_hydrolase_fold"/>
</dbReference>
<sequence>MEDNSDDLLDQWLNFSGDNEGEEKEGSIPKAPLADSYPLSDTQQRLWLVYQKNPKSPVYNYAEIWTFDSNSFDEAQVKKAFRQLISSHTILASNYVLEGENPRMKIRSERDFEWVEGESFKSEKEAKDWLKAQASRPFRLESDPLVRLATCQVSGTKILLGLTFHHIIIDAWSIDLIRKGFAEFYAAQSSISNDSSSKALQFQDYSVWQNEQAKDRKEISRNAKVKDAFLDLPLDYSRPAIPSYKGQFLRFNLPETLTGKVNQLLQKTQSTSFSLFLTVFQILLSRYSKSQSIYVGIPVLNREQDELKDLAGYFVDTQVIGGELDPSQTFLQVLKQTQKEVLQTISSEKATYEQMLQESGQYDQSSNPLFQAMFVGHSSGGNPFEEAGISTISFDVLDLDVSKFDLTLHHFGVRNGQYEIGVEISTDLFNEAFAERLSGHFATLLDHISANPSLPISAYSLISEEERDFLTHGLNQGFDPDYTGSVIPEILKNLQEKGDEVALVCGDQKLSYAELDQRSKALANELDRLNVDRNQPIGIYLNRSVDFVVSIVGILRYGGYYLPLDPDYPEQRISQYIEESGAEFVISTSSLWPKENPISTEIQVIEINSNELSQSIDNHINKEYKIGEYAYLIFTSGSTNKPKGVRVSHQNLYSSNQARKAYYSAPMSAFLLVSSFSFDSSIAGIFWSLCTGGKLVISQNQEALDAFALGQIIQREEISHTLMLPSLHKAILENSQEELSALQAVLVAGEECPADLIGLHFEKLKNTQLFNEYGPSEGTVWCTAQELLPKVNYPKVPIGLATNNTLSYVLEPDQSLTPIGLPGELCIAGPGVVNGYLKSENSDQKFVKNPYSEEWETLYRTGDLVRIQKDGLLEYLGRIDNQVKIRGHRVELNEIQSLAQKFEDVKSAIAFVADSGARKLVLAYLVKDSKFVDSDKLRAFLTENLPKYMVPEQYLVLAQFPLLPNGKVDLRKLSIEAQNQSSQSSSLPKLPSTYLERQIAQVWSDVLGPEDLPVNKDFNELGGNSLQSIRILARLREIGIKVTPEQFLRYSTVESLVNSLNTEPYERPKNTLELEILGIWEQGLSQKLIGVLDSFQKNGGAAAEWKGVEEKLYARFDFAEEISLNDSIRTLATKVKVNEAKYLPKELKRIIPISTTGDELPLFCIHSEFYYETVYAQLTRHLPGDYPIYGVLSVSPELVKDYVPKSIEEIAQLCREEIKVIQPEGPIRILSYSIGNVVAFEIARQLKEAGEEVQLILIDPPLFFDKSRTFGKNEYRKYLTYLDLWNRPAELLEKVRKKVNKDGNQGILIQETGLLKKYILKYKIAKIDCEALLITTPREFKHTYDWDPLVNLVDREHIDGPHLKLMREPYSSQMNTAITRSLRRWDQKSKK</sequence>
<dbReference type="Gene3D" id="3.30.300.30">
    <property type="match status" value="1"/>
</dbReference>
<evidence type="ECO:0000256" key="3">
    <source>
        <dbReference type="ARBA" id="ARBA00022553"/>
    </source>
</evidence>
<dbReference type="Gene3D" id="3.30.559.30">
    <property type="entry name" value="Nonribosomal peptide synthetase, condensation domain"/>
    <property type="match status" value="1"/>
</dbReference>
<dbReference type="PROSITE" id="PS50075">
    <property type="entry name" value="CARRIER"/>
    <property type="match status" value="1"/>
</dbReference>
<dbReference type="NCBIfam" id="TIGR01733">
    <property type="entry name" value="AA-adenyl-dom"/>
    <property type="match status" value="1"/>
</dbReference>
<dbReference type="SUPFAM" id="SSF56801">
    <property type="entry name" value="Acetyl-CoA synthetase-like"/>
    <property type="match status" value="1"/>
</dbReference>
<comment type="cofactor">
    <cofactor evidence="1">
        <name>pantetheine 4'-phosphate</name>
        <dbReference type="ChEBI" id="CHEBI:47942"/>
    </cofactor>
</comment>
<evidence type="ECO:0000313" key="6">
    <source>
        <dbReference type="EMBL" id="MFC3881211.1"/>
    </source>
</evidence>
<dbReference type="InterPro" id="IPR009081">
    <property type="entry name" value="PP-bd_ACP"/>
</dbReference>
<dbReference type="InterPro" id="IPR001242">
    <property type="entry name" value="Condensation_dom"/>
</dbReference>
<accession>A0ABV8AW91</accession>
<dbReference type="CDD" id="cd05930">
    <property type="entry name" value="A_NRPS"/>
    <property type="match status" value="1"/>
</dbReference>
<evidence type="ECO:0000256" key="4">
    <source>
        <dbReference type="SAM" id="MobiDB-lite"/>
    </source>
</evidence>
<dbReference type="CDD" id="cd19531">
    <property type="entry name" value="LCL_NRPS-like"/>
    <property type="match status" value="1"/>
</dbReference>
<evidence type="ECO:0000259" key="5">
    <source>
        <dbReference type="PROSITE" id="PS50075"/>
    </source>
</evidence>
<dbReference type="Gene3D" id="3.40.50.980">
    <property type="match status" value="2"/>
</dbReference>
<dbReference type="RefSeq" id="WP_377906552.1">
    <property type="nucleotide sequence ID" value="NZ_JBHRZS010000007.1"/>
</dbReference>
<evidence type="ECO:0000256" key="1">
    <source>
        <dbReference type="ARBA" id="ARBA00001957"/>
    </source>
</evidence>
<dbReference type="SUPFAM" id="SSF47336">
    <property type="entry name" value="ACP-like"/>
    <property type="match status" value="1"/>
</dbReference>
<evidence type="ECO:0000256" key="2">
    <source>
        <dbReference type="ARBA" id="ARBA00022450"/>
    </source>
</evidence>
<dbReference type="InterPro" id="IPR000873">
    <property type="entry name" value="AMP-dep_synth/lig_dom"/>
</dbReference>
<dbReference type="InterPro" id="IPR006162">
    <property type="entry name" value="Ppantetheine_attach_site"/>
</dbReference>
<comment type="caution">
    <text evidence="6">The sequence shown here is derived from an EMBL/GenBank/DDBJ whole genome shotgun (WGS) entry which is preliminary data.</text>
</comment>
<dbReference type="InterPro" id="IPR010071">
    <property type="entry name" value="AA_adenyl_dom"/>
</dbReference>
<feature type="region of interest" description="Disordered" evidence="4">
    <location>
        <begin position="1"/>
        <end position="35"/>
    </location>
</feature>
<proteinExistence type="predicted"/>
<reference evidence="7" key="1">
    <citation type="journal article" date="2019" name="Int. J. Syst. Evol. Microbiol.">
        <title>The Global Catalogue of Microorganisms (GCM) 10K type strain sequencing project: providing services to taxonomists for standard genome sequencing and annotation.</title>
        <authorList>
            <consortium name="The Broad Institute Genomics Platform"/>
            <consortium name="The Broad Institute Genome Sequencing Center for Infectious Disease"/>
            <person name="Wu L."/>
            <person name="Ma J."/>
        </authorList>
    </citation>
    <scope>NUCLEOTIDE SEQUENCE [LARGE SCALE GENOMIC DNA]</scope>
    <source>
        <strain evidence="7">CCUG 60523</strain>
    </source>
</reference>
<dbReference type="InterPro" id="IPR036736">
    <property type="entry name" value="ACP-like_sf"/>
</dbReference>
<name>A0ABV8AW91_9BACT</name>
<gene>
    <name evidence="6" type="ORF">ACFOSV_13540</name>
</gene>
<organism evidence="6 7">
    <name type="scientific">Algoriphagus namhaensis</name>
    <dbReference type="NCBI Taxonomy" id="915353"/>
    <lineage>
        <taxon>Bacteria</taxon>
        <taxon>Pseudomonadati</taxon>
        <taxon>Bacteroidota</taxon>
        <taxon>Cytophagia</taxon>
        <taxon>Cytophagales</taxon>
        <taxon>Cyclobacteriaceae</taxon>
        <taxon>Algoriphagus</taxon>
    </lineage>
</organism>
<dbReference type="SUPFAM" id="SSF53474">
    <property type="entry name" value="alpha/beta-Hydrolases"/>
    <property type="match status" value="1"/>
</dbReference>
<dbReference type="Pfam" id="PF00501">
    <property type="entry name" value="AMP-binding"/>
    <property type="match status" value="1"/>
</dbReference>